<dbReference type="Proteomes" id="UP000053660">
    <property type="component" value="Unassembled WGS sequence"/>
</dbReference>
<sequence>MFMLDQQIVRERETLKSRSCMYGIRVAQQGILL</sequence>
<keyword evidence="2" id="KW-1185">Reference proteome</keyword>
<protein>
    <submittedName>
        <fullName evidence="1">Uncharacterized protein</fullName>
    </submittedName>
</protein>
<organism evidence="1 2">
    <name type="scientific">Oesophagostomum dentatum</name>
    <name type="common">Nodular worm</name>
    <dbReference type="NCBI Taxonomy" id="61180"/>
    <lineage>
        <taxon>Eukaryota</taxon>
        <taxon>Metazoa</taxon>
        <taxon>Ecdysozoa</taxon>
        <taxon>Nematoda</taxon>
        <taxon>Chromadorea</taxon>
        <taxon>Rhabditida</taxon>
        <taxon>Rhabditina</taxon>
        <taxon>Rhabditomorpha</taxon>
        <taxon>Strongyloidea</taxon>
        <taxon>Strongylidae</taxon>
        <taxon>Oesophagostomum</taxon>
    </lineage>
</organism>
<accession>A0A0B1S1Y8</accession>
<evidence type="ECO:0000313" key="1">
    <source>
        <dbReference type="EMBL" id="KHJ77901.1"/>
    </source>
</evidence>
<dbReference type="AlphaFoldDB" id="A0A0B1S1Y8"/>
<name>A0A0B1S1Y8_OESDE</name>
<evidence type="ECO:0000313" key="2">
    <source>
        <dbReference type="Proteomes" id="UP000053660"/>
    </source>
</evidence>
<reference evidence="1 2" key="1">
    <citation type="submission" date="2014-03" db="EMBL/GenBank/DDBJ databases">
        <title>Draft genome of the hookworm Oesophagostomum dentatum.</title>
        <authorList>
            <person name="Mitreva M."/>
        </authorList>
    </citation>
    <scope>NUCLEOTIDE SEQUENCE [LARGE SCALE GENOMIC DNA]</scope>
    <source>
        <strain evidence="1 2">OD-Hann</strain>
    </source>
</reference>
<gene>
    <name evidence="1" type="ORF">OESDEN_22478</name>
</gene>
<proteinExistence type="predicted"/>
<dbReference type="EMBL" id="KN610306">
    <property type="protein sequence ID" value="KHJ77901.1"/>
    <property type="molecule type" value="Genomic_DNA"/>
</dbReference>